<protein>
    <recommendedName>
        <fullName evidence="4">Lysozyme</fullName>
        <ecNumber evidence="4">3.2.1.17</ecNumber>
    </recommendedName>
</protein>
<evidence type="ECO:0000313" key="6">
    <source>
        <dbReference type="EMBL" id="MET3691653.1"/>
    </source>
</evidence>
<dbReference type="RefSeq" id="WP_238282305.1">
    <property type="nucleotide sequence ID" value="NZ_BPQL01000162.1"/>
</dbReference>
<dbReference type="Gene3D" id="1.10.530.40">
    <property type="match status" value="1"/>
</dbReference>
<dbReference type="GO" id="GO:0003796">
    <property type="term" value="F:lysozyme activity"/>
    <property type="evidence" value="ECO:0007669"/>
    <property type="project" value="UniProtKB-EC"/>
</dbReference>
<reference evidence="6 7" key="1">
    <citation type="submission" date="2024-06" db="EMBL/GenBank/DDBJ databases">
        <title>Genomic Encyclopedia of Type Strains, Phase IV (KMG-IV): sequencing the most valuable type-strain genomes for metagenomic binning, comparative biology and taxonomic classification.</title>
        <authorList>
            <person name="Goeker M."/>
        </authorList>
    </citation>
    <scope>NUCLEOTIDE SEQUENCE [LARGE SCALE GENOMIC DNA]</scope>
    <source>
        <strain evidence="6 7">DSM 21331</strain>
    </source>
</reference>
<dbReference type="InterPro" id="IPR002196">
    <property type="entry name" value="Glyco_hydro_24"/>
</dbReference>
<keyword evidence="2 4" id="KW-0081">Bacteriolytic enzyme</keyword>
<dbReference type="Proteomes" id="UP001549145">
    <property type="component" value="Unassembled WGS sequence"/>
</dbReference>
<evidence type="ECO:0000256" key="3">
    <source>
        <dbReference type="ARBA" id="ARBA00023200"/>
    </source>
</evidence>
<feature type="compositionally biased region" description="Polar residues" evidence="5">
    <location>
        <begin position="183"/>
        <end position="198"/>
    </location>
</feature>
<dbReference type="PANTHER" id="PTHR38107:SF3">
    <property type="entry name" value="LYSOZYME RRRD-RELATED"/>
    <property type="match status" value="1"/>
</dbReference>
<keyword evidence="7" id="KW-1185">Reference proteome</keyword>
<feature type="region of interest" description="Disordered" evidence="5">
    <location>
        <begin position="141"/>
        <end position="200"/>
    </location>
</feature>
<comment type="catalytic activity">
    <reaction evidence="4">
        <text>Hydrolysis of (1-&gt;4)-beta-linkages between N-acetylmuramic acid and N-acetyl-D-glucosamine residues in a peptidoglycan and between N-acetyl-D-glucosamine residues in chitodextrins.</text>
        <dbReference type="EC" id="3.2.1.17"/>
    </reaction>
</comment>
<dbReference type="EC" id="3.2.1.17" evidence="4"/>
<keyword evidence="1 4" id="KW-0929">Antimicrobial</keyword>
<comment type="caution">
    <text evidence="6">The sequence shown here is derived from an EMBL/GenBank/DDBJ whole genome shotgun (WGS) entry which is preliminary data.</text>
</comment>
<dbReference type="CDD" id="cd00737">
    <property type="entry name" value="lyz_endolysin_autolysin"/>
    <property type="match status" value="1"/>
</dbReference>
<evidence type="ECO:0000256" key="1">
    <source>
        <dbReference type="ARBA" id="ARBA00022529"/>
    </source>
</evidence>
<name>A0ABV2L1D9_9HYPH</name>
<dbReference type="InterPro" id="IPR051018">
    <property type="entry name" value="Bacteriophage_GH24"/>
</dbReference>
<dbReference type="InterPro" id="IPR023346">
    <property type="entry name" value="Lysozyme-like_dom_sf"/>
</dbReference>
<accession>A0ABV2L1D9</accession>
<comment type="similarity">
    <text evidence="4">Belongs to the glycosyl hydrolase 24 family.</text>
</comment>
<evidence type="ECO:0000256" key="2">
    <source>
        <dbReference type="ARBA" id="ARBA00022638"/>
    </source>
</evidence>
<proteinExistence type="inferred from homology"/>
<evidence type="ECO:0000313" key="7">
    <source>
        <dbReference type="Proteomes" id="UP001549145"/>
    </source>
</evidence>
<keyword evidence="3" id="KW-1035">Host cytoplasm</keyword>
<dbReference type="PANTHER" id="PTHR38107">
    <property type="match status" value="1"/>
</dbReference>
<keyword evidence="4 6" id="KW-0326">Glycosidase</keyword>
<evidence type="ECO:0000256" key="5">
    <source>
        <dbReference type="SAM" id="MobiDB-lite"/>
    </source>
</evidence>
<dbReference type="SUPFAM" id="SSF53955">
    <property type="entry name" value="Lysozyme-like"/>
    <property type="match status" value="1"/>
</dbReference>
<evidence type="ECO:0000256" key="4">
    <source>
        <dbReference type="RuleBase" id="RU003788"/>
    </source>
</evidence>
<feature type="compositionally biased region" description="Low complexity" evidence="5">
    <location>
        <begin position="148"/>
        <end position="159"/>
    </location>
</feature>
<dbReference type="EMBL" id="JBEPMM010000002">
    <property type="protein sequence ID" value="MET3691653.1"/>
    <property type="molecule type" value="Genomic_DNA"/>
</dbReference>
<sequence>MEKREGCRLEAYRDSVGVWTIACGVTTASGLIKVTPGLRITEAQADDLNARAFAKYTGYVRAAIGDKPIAQHQFDAFVSIVFNIGPGGFQGSTFLRKFMAGDPKGCADAILMWKKPAEIIPRRQAEADQFLTPYGKALPKARRTDRTPIAAPAVAKPAATPAPDPLAPMTGKFPPSAPISPPKVSTQPAPTGGLSSAPSPAPLGFWARLHAALSRKAA</sequence>
<organism evidence="6 7">
    <name type="scientific">Methylobacterium goesingense</name>
    <dbReference type="NCBI Taxonomy" id="243690"/>
    <lineage>
        <taxon>Bacteria</taxon>
        <taxon>Pseudomonadati</taxon>
        <taxon>Pseudomonadota</taxon>
        <taxon>Alphaproteobacteria</taxon>
        <taxon>Hyphomicrobiales</taxon>
        <taxon>Methylobacteriaceae</taxon>
        <taxon>Methylobacterium</taxon>
    </lineage>
</organism>
<dbReference type="InterPro" id="IPR033907">
    <property type="entry name" value="Endolysin_autolysin"/>
</dbReference>
<dbReference type="Pfam" id="PF00959">
    <property type="entry name" value="Phage_lysozyme"/>
    <property type="match status" value="1"/>
</dbReference>
<dbReference type="InterPro" id="IPR023347">
    <property type="entry name" value="Lysozyme_dom_sf"/>
</dbReference>
<keyword evidence="4 6" id="KW-0378">Hydrolase</keyword>
<gene>
    <name evidence="6" type="ORF">ABID43_001178</name>
</gene>